<accession>A0ABW7EUU0</accession>
<sequence length="95" mass="10050">MRSTVLLSVSLLLAACATPAWVNPKNPQADLQADLAACDADVQRQARLGQMMNAGSRSCMDGQTCAALEQTQAIQASAEAVGAQKRCMAARGWRQ</sequence>
<dbReference type="RefSeq" id="WP_394472943.1">
    <property type="nucleotide sequence ID" value="NZ_JBIGHY010000013.1"/>
</dbReference>
<feature type="chain" id="PRO_5045380623" description="Secreted protein" evidence="1">
    <location>
        <begin position="23"/>
        <end position="95"/>
    </location>
</feature>
<organism evidence="2 3">
    <name type="scientific">Pelomonas dachongensis</name>
    <dbReference type="NCBI Taxonomy" id="3299029"/>
    <lineage>
        <taxon>Bacteria</taxon>
        <taxon>Pseudomonadati</taxon>
        <taxon>Pseudomonadota</taxon>
        <taxon>Betaproteobacteria</taxon>
        <taxon>Burkholderiales</taxon>
        <taxon>Sphaerotilaceae</taxon>
        <taxon>Roseateles</taxon>
    </lineage>
</organism>
<keyword evidence="1" id="KW-0732">Signal</keyword>
<feature type="signal peptide" evidence="1">
    <location>
        <begin position="1"/>
        <end position="22"/>
    </location>
</feature>
<evidence type="ECO:0000256" key="1">
    <source>
        <dbReference type="SAM" id="SignalP"/>
    </source>
</evidence>
<evidence type="ECO:0008006" key="4">
    <source>
        <dbReference type="Google" id="ProtNLM"/>
    </source>
</evidence>
<proteinExistence type="predicted"/>
<comment type="caution">
    <text evidence="2">The sequence shown here is derived from an EMBL/GenBank/DDBJ whole genome shotgun (WGS) entry which is preliminary data.</text>
</comment>
<reference evidence="2 3" key="1">
    <citation type="submission" date="2024-09" db="EMBL/GenBank/DDBJ databases">
        <title>Novel species of the genus Pelomonas and Roseateles isolated from streams.</title>
        <authorList>
            <person name="Lu H."/>
        </authorList>
    </citation>
    <scope>NUCLEOTIDE SEQUENCE [LARGE SCALE GENOMIC DNA]</scope>
    <source>
        <strain evidence="2 3">DC23W</strain>
    </source>
</reference>
<keyword evidence="3" id="KW-1185">Reference proteome</keyword>
<evidence type="ECO:0000313" key="2">
    <source>
        <dbReference type="EMBL" id="MFG6416882.1"/>
    </source>
</evidence>
<gene>
    <name evidence="2" type="ORF">ACG02S_23570</name>
</gene>
<name>A0ABW7EUU0_9BURK</name>
<dbReference type="PROSITE" id="PS51257">
    <property type="entry name" value="PROKAR_LIPOPROTEIN"/>
    <property type="match status" value="1"/>
</dbReference>
<dbReference type="Proteomes" id="UP001606300">
    <property type="component" value="Unassembled WGS sequence"/>
</dbReference>
<protein>
    <recommendedName>
        <fullName evidence="4">Secreted protein</fullName>
    </recommendedName>
</protein>
<dbReference type="EMBL" id="JBIGHY010000013">
    <property type="protein sequence ID" value="MFG6416882.1"/>
    <property type="molecule type" value="Genomic_DNA"/>
</dbReference>
<evidence type="ECO:0000313" key="3">
    <source>
        <dbReference type="Proteomes" id="UP001606300"/>
    </source>
</evidence>